<protein>
    <submittedName>
        <fullName evidence="2">Uncharacterized protein</fullName>
    </submittedName>
</protein>
<name>A0A5J4U983_9EUKA</name>
<evidence type="ECO:0000256" key="1">
    <source>
        <dbReference type="SAM" id="MobiDB-lite"/>
    </source>
</evidence>
<evidence type="ECO:0000313" key="2">
    <source>
        <dbReference type="EMBL" id="KAA6366452.1"/>
    </source>
</evidence>
<proteinExistence type="predicted"/>
<reference evidence="2 3" key="1">
    <citation type="submission" date="2019-03" db="EMBL/GenBank/DDBJ databases">
        <title>Single cell metagenomics reveals metabolic interactions within the superorganism composed of flagellate Streblomastix strix and complex community of Bacteroidetes bacteria on its surface.</title>
        <authorList>
            <person name="Treitli S.C."/>
            <person name="Kolisko M."/>
            <person name="Husnik F."/>
            <person name="Keeling P."/>
            <person name="Hampl V."/>
        </authorList>
    </citation>
    <scope>NUCLEOTIDE SEQUENCE [LARGE SCALE GENOMIC DNA]</scope>
    <source>
        <strain evidence="2">ST1C</strain>
    </source>
</reference>
<gene>
    <name evidence="2" type="ORF">EZS28_038021</name>
</gene>
<accession>A0A5J4U983</accession>
<dbReference type="Proteomes" id="UP000324800">
    <property type="component" value="Unassembled WGS sequence"/>
</dbReference>
<evidence type="ECO:0000313" key="3">
    <source>
        <dbReference type="Proteomes" id="UP000324800"/>
    </source>
</evidence>
<dbReference type="AlphaFoldDB" id="A0A5J4U983"/>
<organism evidence="2 3">
    <name type="scientific">Streblomastix strix</name>
    <dbReference type="NCBI Taxonomy" id="222440"/>
    <lineage>
        <taxon>Eukaryota</taxon>
        <taxon>Metamonada</taxon>
        <taxon>Preaxostyla</taxon>
        <taxon>Oxymonadida</taxon>
        <taxon>Streblomastigidae</taxon>
        <taxon>Streblomastix</taxon>
    </lineage>
</organism>
<feature type="region of interest" description="Disordered" evidence="1">
    <location>
        <begin position="1"/>
        <end position="30"/>
    </location>
</feature>
<sequence>MKSRTKPFGRLPFHPSMIQRTRKLGSPQFREETGDVLATIQEQDLDDKEATSDNAVVYDKKKNVIYSVDGYTTAVGFGDKDHQHKKLEEIILYRCQ</sequence>
<dbReference type="EMBL" id="SNRW01019370">
    <property type="protein sequence ID" value="KAA6366452.1"/>
    <property type="molecule type" value="Genomic_DNA"/>
</dbReference>
<comment type="caution">
    <text evidence="2">The sequence shown here is derived from an EMBL/GenBank/DDBJ whole genome shotgun (WGS) entry which is preliminary data.</text>
</comment>